<reference evidence="3" key="1">
    <citation type="submission" date="2017-09" db="EMBL/GenBank/DDBJ databases">
        <title>Depth-based differentiation of microbial function through sediment-hosted aquifers and enrichment of novel symbionts in the deep terrestrial subsurface.</title>
        <authorList>
            <person name="Probst A.J."/>
            <person name="Ladd B."/>
            <person name="Jarett J.K."/>
            <person name="Geller-Mcgrath D.E."/>
            <person name="Sieber C.M.K."/>
            <person name="Emerson J.B."/>
            <person name="Anantharaman K."/>
            <person name="Thomas B.C."/>
            <person name="Malmstrom R."/>
            <person name="Stieglmeier M."/>
            <person name="Klingl A."/>
            <person name="Woyke T."/>
            <person name="Ryan C.M."/>
            <person name="Banfield J.F."/>
        </authorList>
    </citation>
    <scope>NUCLEOTIDE SEQUENCE [LARGE SCALE GENOMIC DNA]</scope>
</reference>
<evidence type="ECO:0000256" key="1">
    <source>
        <dbReference type="ARBA" id="ARBA00008754"/>
    </source>
</evidence>
<keyword evidence="2" id="KW-0413">Isomerase</keyword>
<dbReference type="InterPro" id="IPR036569">
    <property type="entry name" value="RpiB_LacA_LacB_sf"/>
</dbReference>
<proteinExistence type="inferred from homology"/>
<comment type="similarity">
    <text evidence="1">Belongs to the LacAB/RpiB family.</text>
</comment>
<sequence>MIYLGADHRGYDLKEKVKRWLRNKGWEYTDLGNEKLDAEDDYPDFAVKVAKKIKKGDFGILFCGSGVGMDVTANRFKNVRCGLGFTPQQIRIAKRDDNINCLSLPTDYTTEEEARPMIEMMLETNFSETEKYVRRLAKIDKIK</sequence>
<dbReference type="GO" id="GO:0005975">
    <property type="term" value="P:carbohydrate metabolic process"/>
    <property type="evidence" value="ECO:0007669"/>
    <property type="project" value="InterPro"/>
</dbReference>
<dbReference type="Pfam" id="PF02502">
    <property type="entry name" value="LacAB_rpiB"/>
    <property type="match status" value="1"/>
</dbReference>
<dbReference type="Proteomes" id="UP000230775">
    <property type="component" value="Unassembled WGS sequence"/>
</dbReference>
<dbReference type="PIRSF" id="PIRSF005384">
    <property type="entry name" value="RpiB_LacA_B"/>
    <property type="match status" value="1"/>
</dbReference>
<organism evidence="2 3">
    <name type="scientific">Candidatus Shapirobacteria bacterium CG09_land_8_20_14_0_10_39_12</name>
    <dbReference type="NCBI Taxonomy" id="1974885"/>
    <lineage>
        <taxon>Bacteria</taxon>
        <taxon>Candidatus Shapironibacteriota</taxon>
    </lineage>
</organism>
<dbReference type="PANTHER" id="PTHR30345:SF0">
    <property type="entry name" value="DNA DAMAGE-REPAIR_TOLERATION PROTEIN DRT102"/>
    <property type="match status" value="1"/>
</dbReference>
<dbReference type="InterPro" id="IPR003500">
    <property type="entry name" value="RpiB_LacA_LacB"/>
</dbReference>
<evidence type="ECO:0000313" key="3">
    <source>
        <dbReference type="Proteomes" id="UP000230775"/>
    </source>
</evidence>
<name>A0A2H0WQG2_9BACT</name>
<dbReference type="EMBL" id="PEZI01000006">
    <property type="protein sequence ID" value="PIS14903.1"/>
    <property type="molecule type" value="Genomic_DNA"/>
</dbReference>
<dbReference type="NCBIfam" id="TIGR00689">
    <property type="entry name" value="rpiB_lacA_lacB"/>
    <property type="match status" value="1"/>
</dbReference>
<dbReference type="PANTHER" id="PTHR30345">
    <property type="entry name" value="RIBOSE-5-PHOSPHATE ISOMERASE B"/>
    <property type="match status" value="1"/>
</dbReference>
<dbReference type="Gene3D" id="3.40.1400.10">
    <property type="entry name" value="Sugar-phosphate isomerase, RpiB/LacA/LacB"/>
    <property type="match status" value="1"/>
</dbReference>
<protein>
    <submittedName>
        <fullName evidence="2">Ribose-5-phosphate isomerase</fullName>
    </submittedName>
</protein>
<accession>A0A2H0WQG2</accession>
<dbReference type="AlphaFoldDB" id="A0A2H0WQG2"/>
<gene>
    <name evidence="2" type="ORF">COT64_00270</name>
</gene>
<evidence type="ECO:0000313" key="2">
    <source>
        <dbReference type="EMBL" id="PIS14903.1"/>
    </source>
</evidence>
<dbReference type="GO" id="GO:0016861">
    <property type="term" value="F:intramolecular oxidoreductase activity, interconverting aldoses and ketoses"/>
    <property type="evidence" value="ECO:0007669"/>
    <property type="project" value="UniProtKB-ARBA"/>
</dbReference>
<comment type="caution">
    <text evidence="2">The sequence shown here is derived from an EMBL/GenBank/DDBJ whole genome shotgun (WGS) entry which is preliminary data.</text>
</comment>
<dbReference type="SUPFAM" id="SSF89623">
    <property type="entry name" value="Ribose/Galactose isomerase RpiB/AlsB"/>
    <property type="match status" value="1"/>
</dbReference>